<dbReference type="InterPro" id="IPR008999">
    <property type="entry name" value="Actin-crosslinking"/>
</dbReference>
<dbReference type="GO" id="GO:0071013">
    <property type="term" value="C:catalytic step 2 spliceosome"/>
    <property type="evidence" value="ECO:0007669"/>
    <property type="project" value="TreeGrafter"/>
</dbReference>
<keyword evidence="8" id="KW-0698">rRNA processing</keyword>
<dbReference type="GO" id="GO:0015030">
    <property type="term" value="C:Cajal body"/>
    <property type="evidence" value="ECO:0007669"/>
    <property type="project" value="UniProtKB-SubCell"/>
</dbReference>
<evidence type="ECO:0000256" key="3">
    <source>
        <dbReference type="ARBA" id="ARBA00004604"/>
    </source>
</evidence>
<dbReference type="GO" id="GO:0005730">
    <property type="term" value="C:nucleolus"/>
    <property type="evidence" value="ECO:0007669"/>
    <property type="project" value="UniProtKB-SubCell"/>
</dbReference>
<keyword evidence="9" id="KW-0539">Nucleus</keyword>
<reference evidence="12" key="2">
    <citation type="submission" date="2022-10" db="EMBL/GenBank/DDBJ databases">
        <authorList>
            <consortium name="ENA_rothamsted_submissions"/>
            <consortium name="culmorum"/>
            <person name="King R."/>
        </authorList>
    </citation>
    <scope>NUCLEOTIDE SEQUENCE</scope>
</reference>
<accession>A0A9N9SFI4</accession>
<evidence type="ECO:0000256" key="8">
    <source>
        <dbReference type="ARBA" id="ARBA00022552"/>
    </source>
</evidence>
<dbReference type="GO" id="GO:0007517">
    <property type="term" value="P:muscle organ development"/>
    <property type="evidence" value="ECO:0007669"/>
    <property type="project" value="UniProtKB-KW"/>
</dbReference>
<dbReference type="CDD" id="cd23338">
    <property type="entry name" value="beta-trefoil_FSCN_FRG1"/>
    <property type="match status" value="1"/>
</dbReference>
<dbReference type="SUPFAM" id="SSF50405">
    <property type="entry name" value="Actin-crosslinking proteins"/>
    <property type="match status" value="1"/>
</dbReference>
<evidence type="ECO:0000256" key="11">
    <source>
        <dbReference type="SAM" id="MobiDB-lite"/>
    </source>
</evidence>
<sequence>MSEYNNVRIGKLILKGEKRPKKRKLKSTNKKEKQAPEIDEDSIAHGNWWKIIKTEQITGPIAIEFGNHTYVKALDNGLFSIGAPHTEGEGPSPEEILTAVLINERKVAFKSGYNKYLKVEKNGIVTGRSDAIGAMEQWEPVFQDGKTALQGSNTCFLSIDPEDDSLVANAVKAGTGQFIKLRSQTVKEDHSHDGTPNEEIGGISQIEINYVRKFQKFQDKKLKICKEGKEDLKKAKEDGSLHEVLLDRRSKMKADRYCK</sequence>
<feature type="compositionally biased region" description="Basic residues" evidence="11">
    <location>
        <begin position="18"/>
        <end position="28"/>
    </location>
</feature>
<keyword evidence="7" id="KW-0517">Myogenesis</keyword>
<evidence type="ECO:0000256" key="5">
    <source>
        <dbReference type="ARBA" id="ARBA00022490"/>
    </source>
</evidence>
<evidence type="ECO:0000256" key="1">
    <source>
        <dbReference type="ARBA" id="ARBA00004408"/>
    </source>
</evidence>
<dbReference type="PANTHER" id="PTHR12928">
    <property type="entry name" value="FRG1 PROTEIN"/>
    <property type="match status" value="1"/>
</dbReference>
<dbReference type="InterPro" id="IPR010414">
    <property type="entry name" value="FRG1"/>
</dbReference>
<dbReference type="FunFam" id="2.80.10.50:FF:000061">
    <property type="entry name" value="Protein FRG1"/>
    <property type="match status" value="1"/>
</dbReference>
<dbReference type="AlphaFoldDB" id="A0A9N9SFI4"/>
<evidence type="ECO:0000256" key="6">
    <source>
        <dbReference type="ARBA" id="ARBA00022517"/>
    </source>
</evidence>
<reference evidence="12" key="1">
    <citation type="submission" date="2022-01" db="EMBL/GenBank/DDBJ databases">
        <authorList>
            <person name="King R."/>
        </authorList>
    </citation>
    <scope>NUCLEOTIDE SEQUENCE</scope>
</reference>
<evidence type="ECO:0000256" key="4">
    <source>
        <dbReference type="ARBA" id="ARBA00010878"/>
    </source>
</evidence>
<comment type="subcellular location">
    <subcellularLocation>
        <location evidence="2">Cytoplasm</location>
    </subcellularLocation>
    <subcellularLocation>
        <location evidence="1">Nucleus</location>
        <location evidence="1">Cajal body</location>
    </subcellularLocation>
    <subcellularLocation>
        <location evidence="3">Nucleus</location>
        <location evidence="3">Nucleolus</location>
    </subcellularLocation>
</comment>
<organism evidence="12 13">
    <name type="scientific">Phaedon cochleariae</name>
    <name type="common">Mustard beetle</name>
    <dbReference type="NCBI Taxonomy" id="80249"/>
    <lineage>
        <taxon>Eukaryota</taxon>
        <taxon>Metazoa</taxon>
        <taxon>Ecdysozoa</taxon>
        <taxon>Arthropoda</taxon>
        <taxon>Hexapoda</taxon>
        <taxon>Insecta</taxon>
        <taxon>Pterygota</taxon>
        <taxon>Neoptera</taxon>
        <taxon>Endopterygota</taxon>
        <taxon>Coleoptera</taxon>
        <taxon>Polyphaga</taxon>
        <taxon>Cucujiformia</taxon>
        <taxon>Chrysomeloidea</taxon>
        <taxon>Chrysomelidae</taxon>
        <taxon>Chrysomelinae</taxon>
        <taxon>Chrysomelini</taxon>
        <taxon>Phaedon</taxon>
    </lineage>
</organism>
<name>A0A9N9SFI4_PHACE</name>
<dbReference type="GO" id="GO:0051015">
    <property type="term" value="F:actin filament binding"/>
    <property type="evidence" value="ECO:0007669"/>
    <property type="project" value="TreeGrafter"/>
</dbReference>
<proteinExistence type="inferred from homology"/>
<gene>
    <name evidence="12" type="ORF">PHAECO_LOCUS7251</name>
</gene>
<dbReference type="GO" id="GO:0055120">
    <property type="term" value="C:striated muscle dense body"/>
    <property type="evidence" value="ECO:0007669"/>
    <property type="project" value="TreeGrafter"/>
</dbReference>
<evidence type="ECO:0000313" key="13">
    <source>
        <dbReference type="Proteomes" id="UP001153737"/>
    </source>
</evidence>
<dbReference type="Gene3D" id="2.80.10.50">
    <property type="match status" value="1"/>
</dbReference>
<evidence type="ECO:0000256" key="7">
    <source>
        <dbReference type="ARBA" id="ARBA00022541"/>
    </source>
</evidence>
<evidence type="ECO:0000313" key="12">
    <source>
        <dbReference type="EMBL" id="CAG9820081.1"/>
    </source>
</evidence>
<dbReference type="EMBL" id="OU896709">
    <property type="protein sequence ID" value="CAG9820081.1"/>
    <property type="molecule type" value="Genomic_DNA"/>
</dbReference>
<dbReference type="GO" id="GO:0006364">
    <property type="term" value="P:rRNA processing"/>
    <property type="evidence" value="ECO:0007669"/>
    <property type="project" value="UniProtKB-KW"/>
</dbReference>
<evidence type="ECO:0000256" key="9">
    <source>
        <dbReference type="ARBA" id="ARBA00023242"/>
    </source>
</evidence>
<evidence type="ECO:0000256" key="2">
    <source>
        <dbReference type="ARBA" id="ARBA00004496"/>
    </source>
</evidence>
<keyword evidence="5" id="KW-0963">Cytoplasm</keyword>
<dbReference type="Proteomes" id="UP001153737">
    <property type="component" value="Chromosome 3"/>
</dbReference>
<dbReference type="Pfam" id="PF06229">
    <property type="entry name" value="FRG1"/>
    <property type="match status" value="1"/>
</dbReference>
<protein>
    <recommendedName>
        <fullName evidence="10">Protein FRG1 homolog</fullName>
    </recommendedName>
</protein>
<dbReference type="OrthoDB" id="5539371at2759"/>
<evidence type="ECO:0000256" key="10">
    <source>
        <dbReference type="ARBA" id="ARBA00072064"/>
    </source>
</evidence>
<feature type="region of interest" description="Disordered" evidence="11">
    <location>
        <begin position="15"/>
        <end position="39"/>
    </location>
</feature>
<keyword evidence="6" id="KW-0690">Ribosome biogenesis</keyword>
<comment type="similarity">
    <text evidence="4">Belongs to the FRG1 family.</text>
</comment>
<keyword evidence="13" id="KW-1185">Reference proteome</keyword>
<dbReference type="PANTHER" id="PTHR12928:SF0">
    <property type="entry name" value="FSHD REGION GENE 1"/>
    <property type="match status" value="1"/>
</dbReference>